<dbReference type="AlphaFoldDB" id="A0A094Y400"/>
<reference evidence="2 4" key="2">
    <citation type="submission" date="2016-10" db="EMBL/GenBank/DDBJ databases">
        <title>Whole genome sequences of antibiotic resistant commensal Escherichia coli from healthy Australian adults.</title>
        <authorList>
            <person name="Moran R.A."/>
            <person name="Anantham S."/>
            <person name="Nigro S.J."/>
            <person name="Holt K.E."/>
            <person name="Hall R.M."/>
        </authorList>
    </citation>
    <scope>NUCLEOTIDE SEQUENCE [LARGE SCALE GENOMIC DNA]</scope>
    <source>
        <strain evidence="2 4">2.3-R4</strain>
    </source>
</reference>
<evidence type="ECO:0000313" key="1">
    <source>
        <dbReference type="EMBL" id="KPO11642.1"/>
    </source>
</evidence>
<evidence type="ECO:0000313" key="3">
    <source>
        <dbReference type="Proteomes" id="UP000050556"/>
    </source>
</evidence>
<dbReference type="EMBL" id="MPAF01000011">
    <property type="protein sequence ID" value="OOK29467.1"/>
    <property type="molecule type" value="Genomic_DNA"/>
</dbReference>
<evidence type="ECO:0000313" key="4">
    <source>
        <dbReference type="Proteomes" id="UP000188855"/>
    </source>
</evidence>
<protein>
    <submittedName>
        <fullName evidence="1">Uncharacterized protein</fullName>
    </submittedName>
</protein>
<dbReference type="EMBL" id="LDYI01000093">
    <property type="protein sequence ID" value="KPO11642.1"/>
    <property type="molecule type" value="Genomic_DNA"/>
</dbReference>
<dbReference type="Proteomes" id="UP000188855">
    <property type="component" value="Unassembled WGS sequence"/>
</dbReference>
<dbReference type="PATRIC" id="fig|562.10474.peg.973"/>
<proteinExistence type="predicted"/>
<evidence type="ECO:0000313" key="2">
    <source>
        <dbReference type="EMBL" id="OOK29467.1"/>
    </source>
</evidence>
<reference evidence="1 3" key="1">
    <citation type="journal article" date="2015" name="Front. Microbiol.">
        <title>Genetic determinants of heat resistance in Escherichia coli.</title>
        <authorList>
            <person name="Mercer R.G."/>
            <person name="Zheng J."/>
            <person name="Garcia-Hernandez R."/>
            <person name="Ruan L."/>
            <person name="Ganzle M.G."/>
            <person name="McMullen L.M."/>
        </authorList>
    </citation>
    <scope>NUCLEOTIDE SEQUENCE [LARGE SCALE GENOMIC DNA]</scope>
    <source>
        <strain evidence="1 3">AW1.3</strain>
    </source>
</reference>
<name>A0A094Y400_ECOLX</name>
<comment type="caution">
    <text evidence="1">The sequence shown here is derived from an EMBL/GenBank/DDBJ whole genome shotgun (WGS) entry which is preliminary data.</text>
</comment>
<gene>
    <name evidence="1" type="ORF">ACU57_13080</name>
    <name evidence="2" type="ORF">BMT91_07525</name>
</gene>
<accession>A0A094Y400</accession>
<organism evidence="1 3">
    <name type="scientific">Escherichia coli</name>
    <dbReference type="NCBI Taxonomy" id="562"/>
    <lineage>
        <taxon>Bacteria</taxon>
        <taxon>Pseudomonadati</taxon>
        <taxon>Pseudomonadota</taxon>
        <taxon>Gammaproteobacteria</taxon>
        <taxon>Enterobacterales</taxon>
        <taxon>Enterobacteriaceae</taxon>
        <taxon>Escherichia</taxon>
    </lineage>
</organism>
<sequence>MTFPDTLSDLRCAKATFSFLSYPQSYALARGSFSHYLAVNPKHTPYI</sequence>
<dbReference type="Proteomes" id="UP000050556">
    <property type="component" value="Unassembled WGS sequence"/>
</dbReference>